<gene>
    <name evidence="1" type="ordered locus">Metbo_1636</name>
</gene>
<dbReference type="OrthoDB" id="69942at2157"/>
<organism evidence="1 2">
    <name type="scientific">Methanobacterium lacus (strain AL-21)</name>
    <dbReference type="NCBI Taxonomy" id="877455"/>
    <lineage>
        <taxon>Archaea</taxon>
        <taxon>Methanobacteriati</taxon>
        <taxon>Methanobacteriota</taxon>
        <taxon>Methanomada group</taxon>
        <taxon>Methanobacteria</taxon>
        <taxon>Methanobacteriales</taxon>
        <taxon>Methanobacteriaceae</taxon>
        <taxon>Methanobacterium</taxon>
    </lineage>
</organism>
<dbReference type="RefSeq" id="WP_013645213.1">
    <property type="nucleotide sequence ID" value="NC_015216.1"/>
</dbReference>
<reference evidence="2" key="1">
    <citation type="submission" date="2011-02" db="EMBL/GenBank/DDBJ databases">
        <title>Complete sequence of Methanobacterium sp. AL-21.</title>
        <authorList>
            <consortium name="US DOE Joint Genome Institute"/>
            <person name="Lucas S."/>
            <person name="Copeland A."/>
            <person name="Lapidus A."/>
            <person name="Cheng J.-F."/>
            <person name="Goodwin L."/>
            <person name="Pitluck S."/>
            <person name="Chertkov O."/>
            <person name="Detter J.C."/>
            <person name="Han C."/>
            <person name="Tapia R."/>
            <person name="Land M."/>
            <person name="Hauser L."/>
            <person name="Kyrpides N."/>
            <person name="Ivanova N."/>
            <person name="Mikhailova N."/>
            <person name="Pagani I."/>
            <person name="Cadillo-Quiroz H."/>
            <person name="Imachi H."/>
            <person name="Zinder S."/>
            <person name="Liu W."/>
            <person name="Woyke T."/>
        </authorList>
    </citation>
    <scope>NUCLEOTIDE SEQUENCE [LARGE SCALE GENOMIC DNA]</scope>
    <source>
        <strain evidence="2">AL-21</strain>
    </source>
</reference>
<evidence type="ECO:0000313" key="2">
    <source>
        <dbReference type="Proteomes" id="UP000007490"/>
    </source>
</evidence>
<name>F0T9B1_METLA</name>
<dbReference type="KEGG" id="mel:Metbo_1636"/>
<dbReference type="AlphaFoldDB" id="F0T9B1"/>
<proteinExistence type="predicted"/>
<dbReference type="HOGENOM" id="CLU_2985693_0_0_2"/>
<evidence type="ECO:0000313" key="1">
    <source>
        <dbReference type="EMBL" id="ADZ09862.1"/>
    </source>
</evidence>
<dbReference type="eggNOG" id="arCOG12085">
    <property type="taxonomic scope" value="Archaea"/>
</dbReference>
<dbReference type="GeneID" id="43500414"/>
<reference evidence="1 2" key="2">
    <citation type="journal article" date="2014" name="Int. J. Syst. Evol. Microbiol.">
        <title>Methanobacterium paludis sp. nov. and a novel strain of Methanobacterium lacus isolated from northern peatlands.</title>
        <authorList>
            <person name="Cadillo-Quiroz H."/>
            <person name="Brauer S.L."/>
            <person name="Goodson N."/>
            <person name="Yavitt J.B."/>
            <person name="Zinder S.H."/>
        </authorList>
    </citation>
    <scope>NUCLEOTIDE SEQUENCE [LARGE SCALE GENOMIC DNA]</scope>
    <source>
        <strain evidence="1 2">AL-21</strain>
    </source>
</reference>
<keyword evidence="2" id="KW-1185">Reference proteome</keyword>
<accession>F0T9B1</accession>
<protein>
    <submittedName>
        <fullName evidence="1">Uncharacterized protein</fullName>
    </submittedName>
</protein>
<dbReference type="EMBL" id="CP002551">
    <property type="protein sequence ID" value="ADZ09862.1"/>
    <property type="molecule type" value="Genomic_DNA"/>
</dbReference>
<sequence>MSNLTHKSDNGIMKVVNNGIKCQKCGYFVNKNDITKAYLKGKIDLPIQKGPATMDMK</sequence>
<dbReference type="Proteomes" id="UP000007490">
    <property type="component" value="Chromosome"/>
</dbReference>